<dbReference type="InterPro" id="IPR036597">
    <property type="entry name" value="Fido-like_dom_sf"/>
</dbReference>
<dbReference type="PROSITE" id="PS51459">
    <property type="entry name" value="FIDO"/>
    <property type="match status" value="1"/>
</dbReference>
<dbReference type="Pfam" id="PF02661">
    <property type="entry name" value="Fic"/>
    <property type="match status" value="1"/>
</dbReference>
<dbReference type="SUPFAM" id="SSF140931">
    <property type="entry name" value="Fic-like"/>
    <property type="match status" value="1"/>
</dbReference>
<evidence type="ECO:0000313" key="3">
    <source>
        <dbReference type="Proteomes" id="UP000799437"/>
    </source>
</evidence>
<dbReference type="RefSeq" id="XP_033603178.1">
    <property type="nucleotide sequence ID" value="XM_033740054.1"/>
</dbReference>
<dbReference type="InterPro" id="IPR053737">
    <property type="entry name" value="Type_II_TA_Toxin"/>
</dbReference>
<dbReference type="Gene3D" id="1.20.120.1870">
    <property type="entry name" value="Fic/DOC protein, Fido domain"/>
    <property type="match status" value="1"/>
</dbReference>
<evidence type="ECO:0000259" key="1">
    <source>
        <dbReference type="PROSITE" id="PS51459"/>
    </source>
</evidence>
<feature type="domain" description="Fido" evidence="1">
    <location>
        <begin position="13"/>
        <end position="135"/>
    </location>
</feature>
<dbReference type="OrthoDB" id="3049701at2759"/>
<protein>
    <submittedName>
        <fullName evidence="2">DOC family protein</fullName>
    </submittedName>
</protein>
<dbReference type="AlphaFoldDB" id="A0A6A6WGH3"/>
<reference evidence="2" key="1">
    <citation type="journal article" date="2020" name="Stud. Mycol.">
        <title>101 Dothideomycetes genomes: a test case for predicting lifestyles and emergence of pathogens.</title>
        <authorList>
            <person name="Haridas S."/>
            <person name="Albert R."/>
            <person name="Binder M."/>
            <person name="Bloem J."/>
            <person name="Labutti K."/>
            <person name="Salamov A."/>
            <person name="Andreopoulos B."/>
            <person name="Baker S."/>
            <person name="Barry K."/>
            <person name="Bills G."/>
            <person name="Bluhm B."/>
            <person name="Cannon C."/>
            <person name="Castanera R."/>
            <person name="Culley D."/>
            <person name="Daum C."/>
            <person name="Ezra D."/>
            <person name="Gonzalez J."/>
            <person name="Henrissat B."/>
            <person name="Kuo A."/>
            <person name="Liang C."/>
            <person name="Lipzen A."/>
            <person name="Lutzoni F."/>
            <person name="Magnuson J."/>
            <person name="Mondo S."/>
            <person name="Nolan M."/>
            <person name="Ohm R."/>
            <person name="Pangilinan J."/>
            <person name="Park H.-J."/>
            <person name="Ramirez L."/>
            <person name="Alfaro M."/>
            <person name="Sun H."/>
            <person name="Tritt A."/>
            <person name="Yoshinaga Y."/>
            <person name="Zwiers L.-H."/>
            <person name="Turgeon B."/>
            <person name="Goodwin S."/>
            <person name="Spatafora J."/>
            <person name="Crous P."/>
            <person name="Grigoriev I."/>
        </authorList>
    </citation>
    <scope>NUCLEOTIDE SEQUENCE</scope>
    <source>
        <strain evidence="2">CBS 121739</strain>
    </source>
</reference>
<dbReference type="GO" id="GO:0016301">
    <property type="term" value="F:kinase activity"/>
    <property type="evidence" value="ECO:0007669"/>
    <property type="project" value="InterPro"/>
</dbReference>
<dbReference type="InterPro" id="IPR006440">
    <property type="entry name" value="Doc"/>
</dbReference>
<name>A0A6A6WGH3_9PEZI</name>
<proteinExistence type="predicted"/>
<dbReference type="Proteomes" id="UP000799437">
    <property type="component" value="Unassembled WGS sequence"/>
</dbReference>
<dbReference type="NCBIfam" id="TIGR01550">
    <property type="entry name" value="DOC_P1"/>
    <property type="match status" value="1"/>
</dbReference>
<evidence type="ECO:0000313" key="2">
    <source>
        <dbReference type="EMBL" id="KAF2760727.1"/>
    </source>
</evidence>
<dbReference type="PANTHER" id="PTHR39426:SF1">
    <property type="entry name" value="HOMOLOGY TO DEATH-ON-CURING PROTEIN OF PHAGE P1"/>
    <property type="match status" value="1"/>
</dbReference>
<keyword evidence="3" id="KW-1185">Reference proteome</keyword>
<dbReference type="InterPro" id="IPR003812">
    <property type="entry name" value="Fido"/>
</dbReference>
<sequence length="151" mass="16659">MATKAAPQTYRFLTTAQVNQLHRVALHPRSTKPTQPTMLASAVASPVNVHHYERDKTVFQLAAVLAEKLMLNHAFQDGNKRTALLAADMFLRVNGVRLGLGVDRDGEGVYGLSRAQVDVTTRRWGVDDLARYYGGIARPVGGEKEGEEKEE</sequence>
<dbReference type="GeneID" id="54481108"/>
<dbReference type="PANTHER" id="PTHR39426">
    <property type="entry name" value="HOMOLOGY TO DEATH-ON-CURING PROTEIN OF PHAGE P1"/>
    <property type="match status" value="1"/>
</dbReference>
<gene>
    <name evidence="2" type="ORF">EJ05DRAFT_240985</name>
</gene>
<organism evidence="2 3">
    <name type="scientific">Pseudovirgaria hyperparasitica</name>
    <dbReference type="NCBI Taxonomy" id="470096"/>
    <lineage>
        <taxon>Eukaryota</taxon>
        <taxon>Fungi</taxon>
        <taxon>Dikarya</taxon>
        <taxon>Ascomycota</taxon>
        <taxon>Pezizomycotina</taxon>
        <taxon>Dothideomycetes</taxon>
        <taxon>Dothideomycetes incertae sedis</taxon>
        <taxon>Acrospermales</taxon>
        <taxon>Acrospermaceae</taxon>
        <taxon>Pseudovirgaria</taxon>
    </lineage>
</organism>
<accession>A0A6A6WGH3</accession>
<dbReference type="EMBL" id="ML996567">
    <property type="protein sequence ID" value="KAF2760727.1"/>
    <property type="molecule type" value="Genomic_DNA"/>
</dbReference>